<comment type="caution">
    <text evidence="2">The sequence shown here is derived from an EMBL/GenBank/DDBJ whole genome shotgun (WGS) entry which is preliminary data.</text>
</comment>
<dbReference type="RefSeq" id="WP_183994518.1">
    <property type="nucleotide sequence ID" value="NZ_JACIEH010000001.1"/>
</dbReference>
<protein>
    <submittedName>
        <fullName evidence="2">Uncharacterized protein</fullName>
    </submittedName>
</protein>
<keyword evidence="1" id="KW-0732">Signal</keyword>
<proteinExistence type="predicted"/>
<gene>
    <name evidence="2" type="ORF">GGR46_000646</name>
</gene>
<sequence length="256" mass="26712">MLRLLVSAFAGMLLLCAPAAHAQFGAEASASKSGFAFPKDGAVKILVFRPDVSVGEQSTGGMNEPNAEWTEKARTLLAAALSSAQTRRANELVMMPELEGDKATLLADYRGLFRAVANSVIAHKLFAGNRLPTKRADFNWTLGDGVSALRDAGGAGAPADYALFVYTYDSYGSAGRKAAQIFGAMFGVGISSGVHMGYAGLVDLKTGELVWINADVKMGGDVREADGADKRIGQLLEDFPARAGAVPAAVPAPATK</sequence>
<dbReference type="Proteomes" id="UP000557392">
    <property type="component" value="Unassembled WGS sequence"/>
</dbReference>
<accession>A0A7W6JPE3</accession>
<organism evidence="2 3">
    <name type="scientific">Sphingomonas kyeonggiensis</name>
    <dbReference type="NCBI Taxonomy" id="1268553"/>
    <lineage>
        <taxon>Bacteria</taxon>
        <taxon>Pseudomonadati</taxon>
        <taxon>Pseudomonadota</taxon>
        <taxon>Alphaproteobacteria</taxon>
        <taxon>Sphingomonadales</taxon>
        <taxon>Sphingomonadaceae</taxon>
        <taxon>Sphingomonas</taxon>
    </lineage>
</organism>
<reference evidence="2 3" key="1">
    <citation type="submission" date="2020-08" db="EMBL/GenBank/DDBJ databases">
        <title>Genomic Encyclopedia of Type Strains, Phase IV (KMG-IV): sequencing the most valuable type-strain genomes for metagenomic binning, comparative biology and taxonomic classification.</title>
        <authorList>
            <person name="Goeker M."/>
        </authorList>
    </citation>
    <scope>NUCLEOTIDE SEQUENCE [LARGE SCALE GENOMIC DNA]</scope>
    <source>
        <strain evidence="2 3">DSM 101806</strain>
    </source>
</reference>
<feature type="signal peptide" evidence="1">
    <location>
        <begin position="1"/>
        <end position="22"/>
    </location>
</feature>
<dbReference type="EMBL" id="JACIEH010000001">
    <property type="protein sequence ID" value="MBB4097113.1"/>
    <property type="molecule type" value="Genomic_DNA"/>
</dbReference>
<evidence type="ECO:0000313" key="2">
    <source>
        <dbReference type="EMBL" id="MBB4097113.1"/>
    </source>
</evidence>
<evidence type="ECO:0000313" key="3">
    <source>
        <dbReference type="Proteomes" id="UP000557392"/>
    </source>
</evidence>
<keyword evidence="3" id="KW-1185">Reference proteome</keyword>
<dbReference type="AlphaFoldDB" id="A0A7W6JPE3"/>
<evidence type="ECO:0000256" key="1">
    <source>
        <dbReference type="SAM" id="SignalP"/>
    </source>
</evidence>
<feature type="chain" id="PRO_5030673666" evidence="1">
    <location>
        <begin position="23"/>
        <end position="256"/>
    </location>
</feature>
<name>A0A7W6JPE3_9SPHN</name>